<dbReference type="FunFam" id="3.40.50.720:FF:000066">
    <property type="entry name" value="Putative ubiquitin-like modifier-activating enzyme 5"/>
    <property type="match status" value="1"/>
</dbReference>
<dbReference type="GO" id="GO:0005524">
    <property type="term" value="F:ATP binding"/>
    <property type="evidence" value="ECO:0007669"/>
    <property type="project" value="UniProtKB-KW"/>
</dbReference>
<dbReference type="InterPro" id="IPR000594">
    <property type="entry name" value="ThiF_NAD_FAD-bd"/>
</dbReference>
<dbReference type="KEGG" id="nnu:104591724"/>
<dbReference type="OMA" id="MNIVKDY"/>
<dbReference type="OrthoDB" id="206053at2759"/>
<evidence type="ECO:0000256" key="7">
    <source>
        <dbReference type="ARBA" id="ARBA00022840"/>
    </source>
</evidence>
<evidence type="ECO:0000259" key="8">
    <source>
        <dbReference type="Pfam" id="PF00899"/>
    </source>
</evidence>
<dbReference type="Pfam" id="PF00899">
    <property type="entry name" value="ThiF"/>
    <property type="match status" value="1"/>
</dbReference>
<keyword evidence="6" id="KW-0862">Zinc</keyword>
<keyword evidence="4" id="KW-0547">Nucleotide-binding</keyword>
<evidence type="ECO:0000256" key="3">
    <source>
        <dbReference type="ARBA" id="ARBA00022723"/>
    </source>
</evidence>
<accession>A0A1U7ZKV1</accession>
<keyword evidence="7" id="KW-0067">ATP-binding</keyword>
<dbReference type="GeneID" id="104591724"/>
<dbReference type="GO" id="GO:0005737">
    <property type="term" value="C:cytoplasm"/>
    <property type="evidence" value="ECO:0000318"/>
    <property type="project" value="GO_Central"/>
</dbReference>
<dbReference type="eggNOG" id="KOG2336">
    <property type="taxonomic scope" value="Eukaryota"/>
</dbReference>
<dbReference type="RefSeq" id="XP_010249011.1">
    <property type="nucleotide sequence ID" value="XM_010250709.1"/>
</dbReference>
<evidence type="ECO:0000256" key="4">
    <source>
        <dbReference type="ARBA" id="ARBA00022741"/>
    </source>
</evidence>
<dbReference type="GO" id="GO:0005829">
    <property type="term" value="C:cytosol"/>
    <property type="evidence" value="ECO:0000318"/>
    <property type="project" value="GO_Central"/>
</dbReference>
<evidence type="ECO:0000313" key="9">
    <source>
        <dbReference type="Proteomes" id="UP000189703"/>
    </source>
</evidence>
<dbReference type="GO" id="GO:0071569">
    <property type="term" value="P:protein ufmylation"/>
    <property type="evidence" value="ECO:0000318"/>
    <property type="project" value="GO_Central"/>
</dbReference>
<dbReference type="InterPro" id="IPR045886">
    <property type="entry name" value="ThiF/MoeB/HesA"/>
</dbReference>
<dbReference type="PROSITE" id="PS00065">
    <property type="entry name" value="D_2_HYDROXYACID_DH_1"/>
    <property type="match status" value="1"/>
</dbReference>
<dbReference type="GO" id="GO:0071566">
    <property type="term" value="F:UFM1 activating enzyme activity"/>
    <property type="evidence" value="ECO:0000318"/>
    <property type="project" value="GO_Central"/>
</dbReference>
<sequence>MDVELKEMLDDFESLKRALPDPSHQDSIIKLQRRAESLISLAQSSHARRSKVKDMSAEVIDSNPYSRLMALQRMGIVENYERIREFSVAIVGIGGVGSVAAEMLTRCGIGRLLLYDYDTVELANMNRLFFRPEQVGMTKTDAAVQTLSDINPDVVLESYTLNITTVKGFETFMESLRNKSFRPSTHNSGVDLVLSCVDNYEARMVVNQACNELSQTWMESGVSEDAVSGHIQLLIPGEAACFACAPPLVVASGVDERTLKREGVCAASLPTTMGVVAGLLVQNTLKFLLKFGQVSPYLGYNALKDYFPTMQMKPNPQCSNAACLERQKEYILAKPARDADAKAKEAEASNLTECPIHADNEWNISVIDDSEIERTDFPSSSDALPEGLVHELPSAVEFQKFPEPEEMSTSIDDLEDLRRQLDALNAN</sequence>
<feature type="domain" description="THIF-type NAD/FAD binding fold" evidence="8">
    <location>
        <begin position="65"/>
        <end position="319"/>
    </location>
</feature>
<keyword evidence="9" id="KW-1185">Reference proteome</keyword>
<evidence type="ECO:0000313" key="10">
    <source>
        <dbReference type="RefSeq" id="XP_010249011.1"/>
    </source>
</evidence>
<gene>
    <name evidence="10" type="primary">LOC104591724</name>
</gene>
<comment type="similarity">
    <text evidence="1">Belongs to the ubiquitin-activating E1 family. UBA5 subfamily.</text>
</comment>
<dbReference type="Proteomes" id="UP000189703">
    <property type="component" value="Unplaced"/>
</dbReference>
<dbReference type="FunCoup" id="A0A1U7ZKV1">
    <property type="interactions" value="4568"/>
</dbReference>
<dbReference type="AlphaFoldDB" id="A0A1U7ZKV1"/>
<dbReference type="InterPro" id="IPR035985">
    <property type="entry name" value="Ubiquitin-activating_enz"/>
</dbReference>
<evidence type="ECO:0000256" key="5">
    <source>
        <dbReference type="ARBA" id="ARBA00022786"/>
    </source>
</evidence>
<name>A0A1U7ZKV1_NELNU</name>
<dbReference type="Gene3D" id="3.40.50.720">
    <property type="entry name" value="NAD(P)-binding Rossmann-like Domain"/>
    <property type="match status" value="1"/>
</dbReference>
<dbReference type="InterPro" id="IPR029752">
    <property type="entry name" value="D-isomer_DH_CS1"/>
</dbReference>
<dbReference type="GO" id="GO:0046872">
    <property type="term" value="F:metal ion binding"/>
    <property type="evidence" value="ECO:0007669"/>
    <property type="project" value="UniProtKB-KW"/>
</dbReference>
<evidence type="ECO:0000256" key="2">
    <source>
        <dbReference type="ARBA" id="ARBA00016279"/>
    </source>
</evidence>
<organism evidence="9 10">
    <name type="scientific">Nelumbo nucifera</name>
    <name type="common">Sacred lotus</name>
    <dbReference type="NCBI Taxonomy" id="4432"/>
    <lineage>
        <taxon>Eukaryota</taxon>
        <taxon>Viridiplantae</taxon>
        <taxon>Streptophyta</taxon>
        <taxon>Embryophyta</taxon>
        <taxon>Tracheophyta</taxon>
        <taxon>Spermatophyta</taxon>
        <taxon>Magnoliopsida</taxon>
        <taxon>Proteales</taxon>
        <taxon>Nelumbonaceae</taxon>
        <taxon>Nelumbo</taxon>
    </lineage>
</organism>
<dbReference type="InParanoid" id="A0A1U7ZKV1"/>
<protein>
    <recommendedName>
        <fullName evidence="2">Ubiquitin-like modifier-activating enzyme 5</fullName>
    </recommendedName>
</protein>
<evidence type="ECO:0000256" key="1">
    <source>
        <dbReference type="ARBA" id="ARBA00005339"/>
    </source>
</evidence>
<dbReference type="STRING" id="4432.A0A1U7ZKV1"/>
<dbReference type="SUPFAM" id="SSF69572">
    <property type="entry name" value="Activating enzymes of the ubiquitin-like proteins"/>
    <property type="match status" value="1"/>
</dbReference>
<dbReference type="CDD" id="cd00757">
    <property type="entry name" value="ThiF_MoeB_HesA_family"/>
    <property type="match status" value="1"/>
</dbReference>
<reference evidence="10" key="1">
    <citation type="submission" date="2025-08" db="UniProtKB">
        <authorList>
            <consortium name="RefSeq"/>
        </authorList>
    </citation>
    <scope>IDENTIFICATION</scope>
</reference>
<proteinExistence type="inferred from homology"/>
<dbReference type="PANTHER" id="PTHR10953:SF9">
    <property type="entry name" value="UBIQUITIN-LIKE MODIFIER-ACTIVATING ENZYME 5"/>
    <property type="match status" value="1"/>
</dbReference>
<keyword evidence="3" id="KW-0479">Metal-binding</keyword>
<keyword evidence="5" id="KW-0833">Ubl conjugation pathway</keyword>
<evidence type="ECO:0000256" key="6">
    <source>
        <dbReference type="ARBA" id="ARBA00022833"/>
    </source>
</evidence>
<dbReference type="PANTHER" id="PTHR10953">
    <property type="entry name" value="UBIQUITIN-ACTIVATING ENZYME E1"/>
    <property type="match status" value="1"/>
</dbReference>